<evidence type="ECO:0000256" key="5">
    <source>
        <dbReference type="ARBA" id="ARBA00022801"/>
    </source>
</evidence>
<dbReference type="Pfam" id="PF01850">
    <property type="entry name" value="PIN"/>
    <property type="match status" value="1"/>
</dbReference>
<evidence type="ECO:0000313" key="10">
    <source>
        <dbReference type="Proteomes" id="UP000218287"/>
    </source>
</evidence>
<keyword evidence="6" id="KW-0460">Magnesium</keyword>
<dbReference type="PANTHER" id="PTHR33653">
    <property type="entry name" value="RIBONUCLEASE VAPC2"/>
    <property type="match status" value="1"/>
</dbReference>
<dbReference type="InterPro" id="IPR029060">
    <property type="entry name" value="PIN-like_dom_sf"/>
</dbReference>
<evidence type="ECO:0000256" key="6">
    <source>
        <dbReference type="ARBA" id="ARBA00022842"/>
    </source>
</evidence>
<keyword evidence="2" id="KW-1277">Toxin-antitoxin system</keyword>
<name>A0A1Z4GK75_9CYAN</name>
<sequence>MYLLDTNHCSRIIFGDFNLIQQLQTHSEAGIATSVVVCGELLYMAAKSDQSVANLQQVRGFLDTIDIYPINLSISEGYGNLKGKLVNAFGPKEKAQRRNFNLQSLGFGDNDLWIAATAIYYNLTLVSTDNDFRRIQQVEMLTLESWLLS</sequence>
<gene>
    <name evidence="9" type="ORF">NIES21_37520</name>
</gene>
<dbReference type="GO" id="GO:0046872">
    <property type="term" value="F:metal ion binding"/>
    <property type="evidence" value="ECO:0007669"/>
    <property type="project" value="UniProtKB-KW"/>
</dbReference>
<comment type="cofactor">
    <cofactor evidence="1">
        <name>Mg(2+)</name>
        <dbReference type="ChEBI" id="CHEBI:18420"/>
    </cofactor>
</comment>
<dbReference type="OrthoDB" id="428590at2"/>
<evidence type="ECO:0000313" key="9">
    <source>
        <dbReference type="EMBL" id="BAY17910.1"/>
    </source>
</evidence>
<evidence type="ECO:0000256" key="4">
    <source>
        <dbReference type="ARBA" id="ARBA00022723"/>
    </source>
</evidence>
<dbReference type="EMBL" id="AP018174">
    <property type="protein sequence ID" value="BAY17910.1"/>
    <property type="molecule type" value="Genomic_DNA"/>
</dbReference>
<dbReference type="PANTHER" id="PTHR33653:SF1">
    <property type="entry name" value="RIBONUCLEASE VAPC2"/>
    <property type="match status" value="1"/>
</dbReference>
<keyword evidence="10" id="KW-1185">Reference proteome</keyword>
<dbReference type="Gene3D" id="3.40.50.1010">
    <property type="entry name" value="5'-nuclease"/>
    <property type="match status" value="1"/>
</dbReference>
<dbReference type="Proteomes" id="UP000218287">
    <property type="component" value="Chromosome"/>
</dbReference>
<evidence type="ECO:0000256" key="3">
    <source>
        <dbReference type="ARBA" id="ARBA00022722"/>
    </source>
</evidence>
<reference evidence="9 10" key="1">
    <citation type="submission" date="2017-06" db="EMBL/GenBank/DDBJ databases">
        <title>Genome sequencing of cyanobaciteial culture collection at National Institute for Environmental Studies (NIES).</title>
        <authorList>
            <person name="Hirose Y."/>
            <person name="Shimura Y."/>
            <person name="Fujisawa T."/>
            <person name="Nakamura Y."/>
            <person name="Kawachi M."/>
        </authorList>
    </citation>
    <scope>NUCLEOTIDE SEQUENCE [LARGE SCALE GENOMIC DNA]</scope>
    <source>
        <strain evidence="9 10">NIES-21</strain>
    </source>
</reference>
<accession>A0A1Z4GK75</accession>
<evidence type="ECO:0000256" key="7">
    <source>
        <dbReference type="ARBA" id="ARBA00038093"/>
    </source>
</evidence>
<dbReference type="GO" id="GO:0016787">
    <property type="term" value="F:hydrolase activity"/>
    <property type="evidence" value="ECO:0007669"/>
    <property type="project" value="UniProtKB-KW"/>
</dbReference>
<dbReference type="InterPro" id="IPR050556">
    <property type="entry name" value="Type_II_TA_system_RNase"/>
</dbReference>
<keyword evidence="4" id="KW-0479">Metal-binding</keyword>
<proteinExistence type="inferred from homology"/>
<keyword evidence="5" id="KW-0378">Hydrolase</keyword>
<dbReference type="SUPFAM" id="SSF88723">
    <property type="entry name" value="PIN domain-like"/>
    <property type="match status" value="1"/>
</dbReference>
<dbReference type="InterPro" id="IPR002716">
    <property type="entry name" value="PIN_dom"/>
</dbReference>
<protein>
    <recommendedName>
        <fullName evidence="8">PIN domain-containing protein</fullName>
    </recommendedName>
</protein>
<dbReference type="GO" id="GO:0004518">
    <property type="term" value="F:nuclease activity"/>
    <property type="evidence" value="ECO:0007669"/>
    <property type="project" value="UniProtKB-KW"/>
</dbReference>
<evidence type="ECO:0000259" key="8">
    <source>
        <dbReference type="Pfam" id="PF01850"/>
    </source>
</evidence>
<feature type="domain" description="PIN" evidence="8">
    <location>
        <begin position="2"/>
        <end position="136"/>
    </location>
</feature>
<evidence type="ECO:0000256" key="1">
    <source>
        <dbReference type="ARBA" id="ARBA00001946"/>
    </source>
</evidence>
<dbReference type="CDD" id="cd09881">
    <property type="entry name" value="PIN_VapC4-5_FitB-like"/>
    <property type="match status" value="1"/>
</dbReference>
<organism evidence="9 10">
    <name type="scientific">Anabaenopsis circularis NIES-21</name>
    <dbReference type="NCBI Taxonomy" id="1085406"/>
    <lineage>
        <taxon>Bacteria</taxon>
        <taxon>Bacillati</taxon>
        <taxon>Cyanobacteriota</taxon>
        <taxon>Cyanophyceae</taxon>
        <taxon>Nostocales</taxon>
        <taxon>Nodulariaceae</taxon>
        <taxon>Anabaenopsis</taxon>
    </lineage>
</organism>
<keyword evidence="3" id="KW-0540">Nuclease</keyword>
<dbReference type="AlphaFoldDB" id="A0A1Z4GK75"/>
<evidence type="ECO:0000256" key="2">
    <source>
        <dbReference type="ARBA" id="ARBA00022649"/>
    </source>
</evidence>
<comment type="similarity">
    <text evidence="7">Belongs to the PINc/VapC protein family.</text>
</comment>